<dbReference type="SUPFAM" id="SSF47240">
    <property type="entry name" value="Ferritin-like"/>
    <property type="match status" value="1"/>
</dbReference>
<comment type="cofactor">
    <cofactor evidence="1">
        <name>Fe(3+)</name>
        <dbReference type="ChEBI" id="CHEBI:29034"/>
    </cofactor>
</comment>
<dbReference type="InterPro" id="IPR052364">
    <property type="entry name" value="Rubrerythrin"/>
</dbReference>
<evidence type="ECO:0000256" key="2">
    <source>
        <dbReference type="ARBA" id="ARBA00022448"/>
    </source>
</evidence>
<keyword evidence="5" id="KW-0408">Iron</keyword>
<dbReference type="Pfam" id="PF21349">
    <property type="entry name" value="RUBY_RBDX"/>
    <property type="match status" value="1"/>
</dbReference>
<keyword evidence="8" id="KW-1185">Reference proteome</keyword>
<dbReference type="InterPro" id="IPR048574">
    <property type="entry name" value="RUBY_RBDX"/>
</dbReference>
<proteinExistence type="predicted"/>
<dbReference type="PANTHER" id="PTHR43865:SF1">
    <property type="entry name" value="RUBRERYTHRIN-RELATED"/>
    <property type="match status" value="1"/>
</dbReference>
<organism evidence="7 8">
    <name type="scientific">Bariatricus massiliensis</name>
    <dbReference type="NCBI Taxonomy" id="1745713"/>
    <lineage>
        <taxon>Bacteria</taxon>
        <taxon>Bacillati</taxon>
        <taxon>Bacillota</taxon>
        <taxon>Clostridia</taxon>
        <taxon>Lachnospirales</taxon>
        <taxon>Lachnospiraceae</taxon>
        <taxon>Bariatricus</taxon>
    </lineage>
</organism>
<keyword evidence="3" id="KW-0479">Metal-binding</keyword>
<dbReference type="Pfam" id="PF02915">
    <property type="entry name" value="Rubrerythrin"/>
    <property type="match status" value="1"/>
</dbReference>
<dbReference type="InterPro" id="IPR009040">
    <property type="entry name" value="Ferritin-like_diiron"/>
</dbReference>
<dbReference type="Gene3D" id="1.20.1260.10">
    <property type="match status" value="1"/>
</dbReference>
<evidence type="ECO:0000313" key="8">
    <source>
        <dbReference type="Proteomes" id="UP001299546"/>
    </source>
</evidence>
<dbReference type="PROSITE" id="PS50905">
    <property type="entry name" value="FERRITIN_LIKE"/>
    <property type="match status" value="1"/>
</dbReference>
<dbReference type="InterPro" id="IPR003251">
    <property type="entry name" value="Rr_diiron-bd_dom"/>
</dbReference>
<evidence type="ECO:0000256" key="1">
    <source>
        <dbReference type="ARBA" id="ARBA00001965"/>
    </source>
</evidence>
<name>A0ABS8DBZ5_9FIRM</name>
<keyword evidence="2" id="KW-0813">Transport</keyword>
<dbReference type="NCBIfam" id="NF045767">
    <property type="entry name" value="RuberyRbr"/>
    <property type="match status" value="1"/>
</dbReference>
<comment type="caution">
    <text evidence="7">The sequence shown here is derived from an EMBL/GenBank/DDBJ whole genome shotgun (WGS) entry which is preliminary data.</text>
</comment>
<dbReference type="Proteomes" id="UP001299546">
    <property type="component" value="Unassembled WGS sequence"/>
</dbReference>
<feature type="domain" description="Ferritin-like diiron" evidence="6">
    <location>
        <begin position="4"/>
        <end position="150"/>
    </location>
</feature>
<dbReference type="SUPFAM" id="SSF57802">
    <property type="entry name" value="Rubredoxin-like"/>
    <property type="match status" value="1"/>
</dbReference>
<dbReference type="InterPro" id="IPR012347">
    <property type="entry name" value="Ferritin-like"/>
</dbReference>
<dbReference type="InterPro" id="IPR009078">
    <property type="entry name" value="Ferritin-like_SF"/>
</dbReference>
<evidence type="ECO:0000256" key="5">
    <source>
        <dbReference type="ARBA" id="ARBA00023004"/>
    </source>
</evidence>
<dbReference type="RefSeq" id="WP_066731925.1">
    <property type="nucleotide sequence ID" value="NZ_JAJCIQ010000001.1"/>
</dbReference>
<dbReference type="CDD" id="cd01041">
    <property type="entry name" value="Rubrerythrin"/>
    <property type="match status" value="1"/>
</dbReference>
<dbReference type="Gene3D" id="2.20.28.10">
    <property type="match status" value="1"/>
</dbReference>
<evidence type="ECO:0000313" key="7">
    <source>
        <dbReference type="EMBL" id="MCB7385921.1"/>
    </source>
</evidence>
<evidence type="ECO:0000259" key="6">
    <source>
        <dbReference type="PROSITE" id="PS50905"/>
    </source>
</evidence>
<accession>A0ABS8DBZ5</accession>
<reference evidence="7 8" key="1">
    <citation type="submission" date="2021-10" db="EMBL/GenBank/DDBJ databases">
        <title>Collection of gut derived symbiotic bacterial strains cultured from healthy donors.</title>
        <authorList>
            <person name="Lin H."/>
            <person name="Littmann E."/>
            <person name="Kohout C."/>
            <person name="Pamer E.G."/>
        </authorList>
    </citation>
    <scope>NUCLEOTIDE SEQUENCE [LARGE SCALE GENOMIC DNA]</scope>
    <source>
        <strain evidence="7 8">DFI.1.165</strain>
    </source>
</reference>
<gene>
    <name evidence="7" type="ORF">LIZ65_01360</name>
</gene>
<dbReference type="PANTHER" id="PTHR43865">
    <property type="entry name" value="RUBRERYTHRIN-RELATED"/>
    <property type="match status" value="1"/>
</dbReference>
<sequence length="201" mass="22988">MSVDFKHSVTKENLMRAFAGESQARNRYTMAAEQAKKQGLYAVSEIFLFTASQEKEHASIFYNHLKECAGETIHIDGGYPVDISEKVSDLLRFAEHNEFEEHDDVYKNFEDKAREEGFDKIAGTFHMIAAIEKTHGERFQHIAELLEQGRLYASETESVWLCLECGNIYRGTSVPEACPVCGYDRGYYIPLYLAPYTCRTN</sequence>
<keyword evidence="4" id="KW-0249">Electron transport</keyword>
<evidence type="ECO:0000256" key="3">
    <source>
        <dbReference type="ARBA" id="ARBA00022723"/>
    </source>
</evidence>
<evidence type="ECO:0000256" key="4">
    <source>
        <dbReference type="ARBA" id="ARBA00022982"/>
    </source>
</evidence>
<dbReference type="EMBL" id="JAJCIS010000001">
    <property type="protein sequence ID" value="MCB7385921.1"/>
    <property type="molecule type" value="Genomic_DNA"/>
</dbReference>
<protein>
    <submittedName>
        <fullName evidence="7">Rubrerythrin family protein</fullName>
    </submittedName>
</protein>